<reference evidence="1 2" key="1">
    <citation type="submission" date="2015-07" db="EMBL/GenBank/DDBJ databases">
        <title>The genome of Pseudoloma neurophilia, a relevant intracellular parasite of the zebrafish.</title>
        <authorList>
            <person name="Ndikumana S."/>
            <person name="Pelin A."/>
            <person name="Sanders J."/>
            <person name="Corradi N."/>
        </authorList>
    </citation>
    <scope>NUCLEOTIDE SEQUENCE [LARGE SCALE GENOMIC DNA]</scope>
    <source>
        <strain evidence="1 2">MK1</strain>
    </source>
</reference>
<dbReference type="EMBL" id="LGUB01000163">
    <property type="protein sequence ID" value="KRH93985.1"/>
    <property type="molecule type" value="Genomic_DNA"/>
</dbReference>
<evidence type="ECO:0000313" key="1">
    <source>
        <dbReference type="EMBL" id="KRH93985.1"/>
    </source>
</evidence>
<accession>A0A0R0M4H7</accession>
<dbReference type="VEuPathDB" id="MicrosporidiaDB:M153_4530005642"/>
<evidence type="ECO:0000313" key="2">
    <source>
        <dbReference type="Proteomes" id="UP000051530"/>
    </source>
</evidence>
<comment type="caution">
    <text evidence="1">The sequence shown here is derived from an EMBL/GenBank/DDBJ whole genome shotgun (WGS) entry which is preliminary data.</text>
</comment>
<dbReference type="AlphaFoldDB" id="A0A0R0M4H7"/>
<proteinExistence type="predicted"/>
<organism evidence="1 2">
    <name type="scientific">Pseudoloma neurophilia</name>
    <dbReference type="NCBI Taxonomy" id="146866"/>
    <lineage>
        <taxon>Eukaryota</taxon>
        <taxon>Fungi</taxon>
        <taxon>Fungi incertae sedis</taxon>
        <taxon>Microsporidia</taxon>
        <taxon>Pseudoloma</taxon>
    </lineage>
</organism>
<name>A0A0R0M4H7_9MICR</name>
<dbReference type="Proteomes" id="UP000051530">
    <property type="component" value="Unassembled WGS sequence"/>
</dbReference>
<sequence>MAQKMEDELIVNIIDQILINVQRKHTENKYLYKSVEFTDDFIDLIKDLVFIVTKYDKNQQTVLFEYLIDKISSKNIEIEHLKAVLDLLFYLWTNQVEFFCQSQKVKIESILFESLSRNNDANVKSIIDSCSKSRMFIIYFDYHEEKQRILIRKLQDIDQISRECGTYRTRF</sequence>
<keyword evidence="2" id="KW-1185">Reference proteome</keyword>
<gene>
    <name evidence="1" type="ORF">M153_4530005642</name>
</gene>
<protein>
    <submittedName>
        <fullName evidence="1">Uncharacterized protein</fullName>
    </submittedName>
</protein>